<reference evidence="2 3" key="1">
    <citation type="submission" date="2020-08" db="EMBL/GenBank/DDBJ databases">
        <title>Genomic Encyclopedia of Type Strains, Phase IV (KMG-IV): sequencing the most valuable type-strain genomes for metagenomic binning, comparative biology and taxonomic classification.</title>
        <authorList>
            <person name="Goeker M."/>
        </authorList>
    </citation>
    <scope>NUCLEOTIDE SEQUENCE [LARGE SCALE GENOMIC DNA]</scope>
    <source>
        <strain evidence="2 3">DSM 27165</strain>
    </source>
</reference>
<keyword evidence="3" id="KW-1185">Reference proteome</keyword>
<proteinExistence type="predicted"/>
<dbReference type="EMBL" id="JACHHY010000009">
    <property type="protein sequence ID" value="MBB5018465.1"/>
    <property type="molecule type" value="Genomic_DNA"/>
</dbReference>
<evidence type="ECO:0000313" key="3">
    <source>
        <dbReference type="Proteomes" id="UP000575898"/>
    </source>
</evidence>
<accession>A0A840MLV1</accession>
<dbReference type="Pfam" id="PF11604">
    <property type="entry name" value="CusF_Ec"/>
    <property type="match status" value="1"/>
</dbReference>
<name>A0A840MLV1_9PROT</name>
<gene>
    <name evidence="2" type="ORF">HNQ59_001754</name>
</gene>
<dbReference type="Proteomes" id="UP000575898">
    <property type="component" value="Unassembled WGS sequence"/>
</dbReference>
<feature type="signal peptide" evidence="1">
    <location>
        <begin position="1"/>
        <end position="23"/>
    </location>
</feature>
<dbReference type="InterPro" id="IPR021647">
    <property type="entry name" value="CusF_Ec"/>
</dbReference>
<dbReference type="AlphaFoldDB" id="A0A840MLV1"/>
<dbReference type="RefSeq" id="WP_184037780.1">
    <property type="nucleotide sequence ID" value="NZ_JACHHY010000009.1"/>
</dbReference>
<evidence type="ECO:0000313" key="2">
    <source>
        <dbReference type="EMBL" id="MBB5018465.1"/>
    </source>
</evidence>
<feature type="chain" id="PRO_5033049838" evidence="1">
    <location>
        <begin position="24"/>
        <end position="120"/>
    </location>
</feature>
<evidence type="ECO:0000256" key="1">
    <source>
        <dbReference type="SAM" id="SignalP"/>
    </source>
</evidence>
<keyword evidence="1" id="KW-0732">Signal</keyword>
<organism evidence="2 3">
    <name type="scientific">Chitinivorax tropicus</name>
    <dbReference type="NCBI Taxonomy" id="714531"/>
    <lineage>
        <taxon>Bacteria</taxon>
        <taxon>Pseudomonadati</taxon>
        <taxon>Pseudomonadota</taxon>
        <taxon>Betaproteobacteria</taxon>
        <taxon>Chitinivorax</taxon>
    </lineage>
</organism>
<comment type="caution">
    <text evidence="2">The sequence shown here is derived from an EMBL/GenBank/DDBJ whole genome shotgun (WGS) entry which is preliminary data.</text>
</comment>
<protein>
    <submittedName>
        <fullName evidence="2">Cu/Ag efflux protein CusF</fullName>
    </submittedName>
</protein>
<sequence length="120" mass="12648">MHTLSRLLTAMTLAIISGLPAHAATATEQPAQATAAANQVDGEVKKINPEQGKITIKHGNIPHLNMPGMTMVFGVKDATLLDRIKPGDLVKFTVTQEGARLVITDIQAVSTDKTTAAPLP</sequence>
<dbReference type="Gene3D" id="2.40.50.320">
    <property type="entry name" value="Copper binding periplasmic protein CusF"/>
    <property type="match status" value="1"/>
</dbReference>
<dbReference type="InterPro" id="IPR042230">
    <property type="entry name" value="CusF_sf"/>
</dbReference>